<protein>
    <recommendedName>
        <fullName evidence="5">DUF4878 domain-containing protein</fullName>
    </recommendedName>
</protein>
<evidence type="ECO:0000313" key="3">
    <source>
        <dbReference type="EMBL" id="EHN10767.1"/>
    </source>
</evidence>
<feature type="chain" id="PRO_5039096321" description="DUF4878 domain-containing protein" evidence="2">
    <location>
        <begin position="20"/>
        <end position="208"/>
    </location>
</feature>
<evidence type="ECO:0000256" key="2">
    <source>
        <dbReference type="SAM" id="SignalP"/>
    </source>
</evidence>
<evidence type="ECO:0008006" key="5">
    <source>
        <dbReference type="Google" id="ProtNLM"/>
    </source>
</evidence>
<name>H0E6C3_9ACTN</name>
<feature type="signal peptide" evidence="2">
    <location>
        <begin position="1"/>
        <end position="19"/>
    </location>
</feature>
<evidence type="ECO:0000313" key="4">
    <source>
        <dbReference type="Proteomes" id="UP000005143"/>
    </source>
</evidence>
<reference evidence="3 4" key="1">
    <citation type="journal article" date="2013" name="Biodegradation">
        <title>Quantitative proteomic analysis of ibuprofen-degrading Patulibacter sp. strain I11.</title>
        <authorList>
            <person name="Almeida B."/>
            <person name="Kjeldal H."/>
            <person name="Lolas I."/>
            <person name="Knudsen A.D."/>
            <person name="Carvalho G."/>
            <person name="Nielsen K.L."/>
            <person name="Barreto Crespo M.T."/>
            <person name="Stensballe A."/>
            <person name="Nielsen J.L."/>
        </authorList>
    </citation>
    <scope>NUCLEOTIDE SEQUENCE [LARGE SCALE GENOMIC DNA]</scope>
    <source>
        <strain evidence="3 4">I11</strain>
    </source>
</reference>
<sequence length="208" mass="21342">MSRARLLPLLLAAALSLSAAGCGGDDDKPSTTSASTPSTTSSTSSSTTSPTTTTDPEPTTTDQSSTTKTSETEKTPTTSTPSTPLQDYTKGGSPADDKTADEVRAAMREFLTAVSKGDAKLLCSRIIGFDEVAKKLGQKDVSCESLLKNSANGAVPPSKQVLAGIDKAKVTIKGDRATLGGNVGPPMRKVDGVWKIDYGALVPAVPGH</sequence>
<gene>
    <name evidence="3" type="ORF">PAI11_23730</name>
</gene>
<proteinExistence type="predicted"/>
<dbReference type="EMBL" id="AGUD01000202">
    <property type="protein sequence ID" value="EHN10767.1"/>
    <property type="molecule type" value="Genomic_DNA"/>
</dbReference>
<accession>H0E6C3</accession>
<dbReference type="OrthoDB" id="5245006at2"/>
<dbReference type="Proteomes" id="UP000005143">
    <property type="component" value="Unassembled WGS sequence"/>
</dbReference>
<evidence type="ECO:0000256" key="1">
    <source>
        <dbReference type="SAM" id="MobiDB-lite"/>
    </source>
</evidence>
<comment type="caution">
    <text evidence="3">The sequence shown here is derived from an EMBL/GenBank/DDBJ whole genome shotgun (WGS) entry which is preliminary data.</text>
</comment>
<keyword evidence="4" id="KW-1185">Reference proteome</keyword>
<keyword evidence="2" id="KW-0732">Signal</keyword>
<feature type="region of interest" description="Disordered" evidence="1">
    <location>
        <begin position="21"/>
        <end position="98"/>
    </location>
</feature>
<dbReference type="RefSeq" id="WP_007575248.1">
    <property type="nucleotide sequence ID" value="NZ_AGUD01000202.1"/>
</dbReference>
<dbReference type="AlphaFoldDB" id="H0E6C3"/>
<feature type="compositionally biased region" description="Low complexity" evidence="1">
    <location>
        <begin position="30"/>
        <end position="84"/>
    </location>
</feature>
<organism evidence="3 4">
    <name type="scientific">Patulibacter medicamentivorans</name>
    <dbReference type="NCBI Taxonomy" id="1097667"/>
    <lineage>
        <taxon>Bacteria</taxon>
        <taxon>Bacillati</taxon>
        <taxon>Actinomycetota</taxon>
        <taxon>Thermoleophilia</taxon>
        <taxon>Solirubrobacterales</taxon>
        <taxon>Patulibacteraceae</taxon>
        <taxon>Patulibacter</taxon>
    </lineage>
</organism>
<dbReference type="PROSITE" id="PS51257">
    <property type="entry name" value="PROKAR_LIPOPROTEIN"/>
    <property type="match status" value="1"/>
</dbReference>